<keyword evidence="5" id="KW-1185">Reference proteome</keyword>
<feature type="compositionally biased region" description="Polar residues" evidence="3">
    <location>
        <begin position="19"/>
        <end position="28"/>
    </location>
</feature>
<protein>
    <recommendedName>
        <fullName evidence="6">Intraflagellar transport protein 43</fullName>
    </recommendedName>
</protein>
<feature type="region of interest" description="Disordered" evidence="3">
    <location>
        <begin position="81"/>
        <end position="121"/>
    </location>
</feature>
<feature type="compositionally biased region" description="Low complexity" evidence="3">
    <location>
        <begin position="96"/>
        <end position="110"/>
    </location>
</feature>
<evidence type="ECO:0000256" key="2">
    <source>
        <dbReference type="ARBA" id="ARBA00022794"/>
    </source>
</evidence>
<dbReference type="PANTHER" id="PTHR33724">
    <property type="entry name" value="INTRAFLAGELLAR TRANSPORT PROTEIN 43 HOMOLOG"/>
    <property type="match status" value="1"/>
</dbReference>
<dbReference type="Pfam" id="PF15305">
    <property type="entry name" value="IFT43"/>
    <property type="match status" value="1"/>
</dbReference>
<sequence>MDEKFLEELKSVSVQDILQEQRPTTGFRLSTARGPRSLSSNLSTLPDTSAMVTSASPTVDSDEITTLASYRPESAAFTFSFNRPKTGRRKQESEDGSAAGGRRAPSAFRSRGNHASAGMNNVRAVSSTRANTFIPEDTVEFIPDLDDVREEDLQGTVASAPAYEIQRMASLKELDEELMQSKPFSVVDGVNLRRLCKYIVPEKQLMEHDELWTWDSLYTEIISSPELGDLIRLSKKDAGDADIDAITSKVP</sequence>
<comment type="caution">
    <text evidence="4">The sequence shown here is derived from an EMBL/GenBank/DDBJ whole genome shotgun (WGS) entry which is preliminary data.</text>
</comment>
<reference evidence="4 5" key="1">
    <citation type="submission" date="2024-08" db="EMBL/GenBank/DDBJ databases">
        <authorList>
            <person name="Cucini C."/>
            <person name="Frati F."/>
        </authorList>
    </citation>
    <scope>NUCLEOTIDE SEQUENCE [LARGE SCALE GENOMIC DNA]</scope>
</reference>
<feature type="region of interest" description="Disordered" evidence="3">
    <location>
        <begin position="19"/>
        <end position="45"/>
    </location>
</feature>
<organism evidence="4 5">
    <name type="scientific">Orchesella dallaii</name>
    <dbReference type="NCBI Taxonomy" id="48710"/>
    <lineage>
        <taxon>Eukaryota</taxon>
        <taxon>Metazoa</taxon>
        <taxon>Ecdysozoa</taxon>
        <taxon>Arthropoda</taxon>
        <taxon>Hexapoda</taxon>
        <taxon>Collembola</taxon>
        <taxon>Entomobryomorpha</taxon>
        <taxon>Entomobryoidea</taxon>
        <taxon>Orchesellidae</taxon>
        <taxon>Orchesellinae</taxon>
        <taxon>Orchesella</taxon>
    </lineage>
</organism>
<accession>A0ABP1PWP6</accession>
<dbReference type="InterPro" id="IPR029302">
    <property type="entry name" value="IFT43"/>
</dbReference>
<name>A0ABP1PWP6_9HEXA</name>
<evidence type="ECO:0008006" key="6">
    <source>
        <dbReference type="Google" id="ProtNLM"/>
    </source>
</evidence>
<dbReference type="Proteomes" id="UP001642540">
    <property type="component" value="Unassembled WGS sequence"/>
</dbReference>
<evidence type="ECO:0000256" key="1">
    <source>
        <dbReference type="ARBA" id="ARBA00007563"/>
    </source>
</evidence>
<evidence type="ECO:0000256" key="3">
    <source>
        <dbReference type="SAM" id="MobiDB-lite"/>
    </source>
</evidence>
<dbReference type="EMBL" id="CAXLJM020000014">
    <property type="protein sequence ID" value="CAL8080577.1"/>
    <property type="molecule type" value="Genomic_DNA"/>
</dbReference>
<dbReference type="PANTHER" id="PTHR33724:SF1">
    <property type="entry name" value="INTRAFLAGELLAR TRANSPORT PROTEIN 43 HOMOLOG"/>
    <property type="match status" value="1"/>
</dbReference>
<keyword evidence="2" id="KW-0970">Cilium biogenesis/degradation</keyword>
<gene>
    <name evidence="4" type="ORF">ODALV1_LOCUS4682</name>
</gene>
<evidence type="ECO:0000313" key="5">
    <source>
        <dbReference type="Proteomes" id="UP001642540"/>
    </source>
</evidence>
<comment type="similarity">
    <text evidence="1">Belongs to the IFT43 family.</text>
</comment>
<proteinExistence type="inferred from homology"/>
<evidence type="ECO:0000313" key="4">
    <source>
        <dbReference type="EMBL" id="CAL8080577.1"/>
    </source>
</evidence>